<proteinExistence type="predicted"/>
<accession>A0ACC3N6A0</accession>
<evidence type="ECO:0000313" key="2">
    <source>
        <dbReference type="Proteomes" id="UP001281147"/>
    </source>
</evidence>
<reference evidence="1" key="1">
    <citation type="submission" date="2023-07" db="EMBL/GenBank/DDBJ databases">
        <title>Black Yeasts Isolated from many extreme environments.</title>
        <authorList>
            <person name="Coleine C."/>
            <person name="Stajich J.E."/>
            <person name="Selbmann L."/>
        </authorList>
    </citation>
    <scope>NUCLEOTIDE SEQUENCE</scope>
    <source>
        <strain evidence="1">CCFEE 5714</strain>
    </source>
</reference>
<comment type="caution">
    <text evidence="1">The sequence shown here is derived from an EMBL/GenBank/DDBJ whole genome shotgun (WGS) entry which is preliminary data.</text>
</comment>
<name>A0ACC3N6A0_9PEZI</name>
<evidence type="ECO:0000313" key="1">
    <source>
        <dbReference type="EMBL" id="KAK3710848.1"/>
    </source>
</evidence>
<sequence length="385" mass="42419">METNGTTTVGTLLSTQQVPWYSILWTLVAFGLNSMNQPAGCVIGCTTNVSSMLRSSPIVCAIDAVFLICGLVYYRWNSPSLDGAHARLLRLRFQDDIADDDDDHPRPSTTWTGRLTRWGALTMLLLQVIKFLSYHGLLWSKIIAGLFVASFVVTEVILYWPRSKDFNIKGLNPEIAPAMSGLLSPCYHSIAFSVAFMLWFSATASRDIFGQPHDTLLAHLGLATSVLSALFIAFMFLINILEGKTLQEKMVSTALLAPLLGIPWAYYAASPRLTEVVSRPVFIQLTTAALSVGWVLAAVLFASVALKRIVNTPGGPRTDVHRTDDSKPDERERIVTRRKMTELTLACSVPLVLLRLGWDVETSVVRTLGLATEEGTSETFSYAKE</sequence>
<organism evidence="1 2">
    <name type="scientific">Vermiconidia calcicola</name>
    <dbReference type="NCBI Taxonomy" id="1690605"/>
    <lineage>
        <taxon>Eukaryota</taxon>
        <taxon>Fungi</taxon>
        <taxon>Dikarya</taxon>
        <taxon>Ascomycota</taxon>
        <taxon>Pezizomycotina</taxon>
        <taxon>Dothideomycetes</taxon>
        <taxon>Dothideomycetidae</taxon>
        <taxon>Mycosphaerellales</taxon>
        <taxon>Extremaceae</taxon>
        <taxon>Vermiconidia</taxon>
    </lineage>
</organism>
<gene>
    <name evidence="1" type="ORF">LTR37_010072</name>
</gene>
<dbReference type="EMBL" id="JAUTXU010000081">
    <property type="protein sequence ID" value="KAK3710848.1"/>
    <property type="molecule type" value="Genomic_DNA"/>
</dbReference>
<dbReference type="Proteomes" id="UP001281147">
    <property type="component" value="Unassembled WGS sequence"/>
</dbReference>
<protein>
    <submittedName>
        <fullName evidence="1">Uncharacterized protein</fullName>
    </submittedName>
</protein>
<keyword evidence="2" id="KW-1185">Reference proteome</keyword>